<evidence type="ECO:0000259" key="8">
    <source>
        <dbReference type="SMART" id="SM00642"/>
    </source>
</evidence>
<dbReference type="SMART" id="SM00642">
    <property type="entry name" value="Aamy"/>
    <property type="match status" value="1"/>
</dbReference>
<protein>
    <recommendedName>
        <fullName evidence="4">1,4-alpha-glucan branching enzyme</fullName>
        <ecNumber evidence="4">2.4.1.18</ecNumber>
    </recommendedName>
</protein>
<dbReference type="Gene3D" id="2.60.40.1180">
    <property type="entry name" value="Golgi alpha-mannosidase II"/>
    <property type="match status" value="1"/>
</dbReference>
<dbReference type="Pfam" id="PF02922">
    <property type="entry name" value="CBM_48"/>
    <property type="match status" value="1"/>
</dbReference>
<sequence length="620" mass="70423">MLAHFALSEMLYISTKESAPMPNDNHLPLGISKLDKGHAVTVWAPNAVNVSITGEFDDWSDEGVALSQKEGGIWAGHVPSLANSQQYQFSITSESGDVLKRNDPRARLLTNSVGASIVYDDDYEWPQDSFSMPDKKSLVIYELHIGTFHCKDRDDNGVASKPGTFQSAIEKLDYLIELGINCIEVMPVNEFAGDFSWGYNPAYPFAVEEAYGGPNGLKDLVREAHARGIAVVLDVVYNHFGPSDLHLWQFDGWSENDKGGIYFYNDWRSDTPWGDTRPDYGRSEVRQYIFDNAMMWLDEYRLDGLRMDMIPYMRSVSGSENPDDSIDEAYELIRWINSEVQRRHPEKIIVAEDLHGNDFVTNSTEEGGLGYTAQWDADFVHPIRDVLTQPEDDSRDIAIVEKALMRLYSDNAFCRVIYVESHDEVANGSARLAEEIAPGNVDKDYFARQRSVIAAALTLTAPGIPMLFQGQELLEDLWFNDKDPIDWKRKQKFPQLHQAYQTLISLRKQCPSLQSQDIKVSHFDQENGVLAYTRGKNIRDDSSSDTSDEVMVLINFKNQTHENYQVPALNSGQWHCVFNWYGGYHDPHTFSGFENGHNEKNPNLVLNLENYQVLIFQLGH</sequence>
<dbReference type="InterPro" id="IPR004193">
    <property type="entry name" value="Glyco_hydro_13_N"/>
</dbReference>
<organism evidence="9 10">
    <name type="scientific">Paraglaciecola mesophila</name>
    <dbReference type="NCBI Taxonomy" id="197222"/>
    <lineage>
        <taxon>Bacteria</taxon>
        <taxon>Pseudomonadati</taxon>
        <taxon>Pseudomonadota</taxon>
        <taxon>Gammaproteobacteria</taxon>
        <taxon>Alteromonadales</taxon>
        <taxon>Alteromonadaceae</taxon>
        <taxon>Paraglaciecola</taxon>
    </lineage>
</organism>
<reference evidence="9 10" key="1">
    <citation type="submission" date="2019-12" db="EMBL/GenBank/DDBJ databases">
        <title>Genome sequencing and assembly of endphytes of Porphyra tenera.</title>
        <authorList>
            <person name="Park J.M."/>
            <person name="Shin R."/>
            <person name="Jo S.H."/>
        </authorList>
    </citation>
    <scope>NUCLEOTIDE SEQUENCE [LARGE SCALE GENOMIC DNA]</scope>
    <source>
        <strain evidence="9 10">GPM4</strain>
    </source>
</reference>
<dbReference type="Gene3D" id="2.60.40.10">
    <property type="entry name" value="Immunoglobulins"/>
    <property type="match status" value="1"/>
</dbReference>
<dbReference type="InterPro" id="IPR006047">
    <property type="entry name" value="GH13_cat_dom"/>
</dbReference>
<dbReference type="Gene3D" id="3.20.20.80">
    <property type="entry name" value="Glycosidases"/>
    <property type="match status" value="1"/>
</dbReference>
<dbReference type="InterPro" id="IPR006048">
    <property type="entry name" value="A-amylase/branching_C"/>
</dbReference>
<proteinExistence type="inferred from homology"/>
<dbReference type="GO" id="GO:0043169">
    <property type="term" value="F:cation binding"/>
    <property type="evidence" value="ECO:0007669"/>
    <property type="project" value="InterPro"/>
</dbReference>
<evidence type="ECO:0000256" key="5">
    <source>
        <dbReference type="ARBA" id="ARBA00022679"/>
    </source>
</evidence>
<keyword evidence="5 9" id="KW-0808">Transferase</keyword>
<gene>
    <name evidence="9" type="ORF">FX988_00461</name>
</gene>
<evidence type="ECO:0000256" key="3">
    <source>
        <dbReference type="ARBA" id="ARBA00009000"/>
    </source>
</evidence>
<dbReference type="GO" id="GO:0004553">
    <property type="term" value="F:hydrolase activity, hydrolyzing O-glycosyl compounds"/>
    <property type="evidence" value="ECO:0007669"/>
    <property type="project" value="InterPro"/>
</dbReference>
<evidence type="ECO:0000256" key="6">
    <source>
        <dbReference type="ARBA" id="ARBA00023277"/>
    </source>
</evidence>
<comment type="similarity">
    <text evidence="3">Belongs to the glycosyl hydrolase 13 family. GlgB subfamily.</text>
</comment>
<comment type="function">
    <text evidence="2">Catalyzes the formation of the alpha-1,6-glucosidic linkages in glycogen by scission of a 1,4-alpha-linked oligosaccharide from growing alpha-1,4-glucan chains and the subsequent attachment of the oligosaccharide to the alpha-1,6 position.</text>
</comment>
<evidence type="ECO:0000313" key="9">
    <source>
        <dbReference type="EMBL" id="QHJ10249.1"/>
    </source>
</evidence>
<dbReference type="Proteomes" id="UP000464524">
    <property type="component" value="Chromosome"/>
</dbReference>
<dbReference type="InterPro" id="IPR013780">
    <property type="entry name" value="Glyco_hydro_b"/>
</dbReference>
<comment type="catalytic activity">
    <reaction evidence="1">
        <text>Transfers a segment of a (1-&gt;4)-alpha-D-glucan chain to a primary hydroxy group in a similar glucan chain.</text>
        <dbReference type="EC" id="2.4.1.18"/>
    </reaction>
</comment>
<dbReference type="KEGG" id="pmes:FX988_00461"/>
<evidence type="ECO:0000313" key="10">
    <source>
        <dbReference type="Proteomes" id="UP000464524"/>
    </source>
</evidence>
<dbReference type="PANTHER" id="PTHR43651:SF11">
    <property type="entry name" value="MALTO-OLIGOSYLTREHALOSE TREHALOHYDROLASE"/>
    <property type="match status" value="1"/>
</dbReference>
<keyword evidence="9" id="KW-0328">Glycosyltransferase</keyword>
<dbReference type="InterPro" id="IPR014756">
    <property type="entry name" value="Ig_E-set"/>
</dbReference>
<evidence type="ECO:0000256" key="1">
    <source>
        <dbReference type="ARBA" id="ARBA00000826"/>
    </source>
</evidence>
<dbReference type="Pfam" id="PF00128">
    <property type="entry name" value="Alpha-amylase"/>
    <property type="match status" value="2"/>
</dbReference>
<dbReference type="CDD" id="cd11325">
    <property type="entry name" value="AmyAc_GTHase"/>
    <property type="match status" value="1"/>
</dbReference>
<name>A0A857JDZ2_9ALTE</name>
<evidence type="ECO:0000256" key="2">
    <source>
        <dbReference type="ARBA" id="ARBA00002953"/>
    </source>
</evidence>
<dbReference type="PIRSF" id="PIRSF000463">
    <property type="entry name" value="GlgB"/>
    <property type="match status" value="1"/>
</dbReference>
<dbReference type="GO" id="GO:0003844">
    <property type="term" value="F:1,4-alpha-glucan branching enzyme activity"/>
    <property type="evidence" value="ECO:0007669"/>
    <property type="project" value="UniProtKB-EC"/>
</dbReference>
<dbReference type="InterPro" id="IPR037439">
    <property type="entry name" value="Branching_enzy"/>
</dbReference>
<dbReference type="AlphaFoldDB" id="A0A857JDZ2"/>
<dbReference type="SUPFAM" id="SSF51011">
    <property type="entry name" value="Glycosyl hydrolase domain"/>
    <property type="match status" value="1"/>
</dbReference>
<evidence type="ECO:0000256" key="7">
    <source>
        <dbReference type="PIRSR" id="PIRSR000463-1"/>
    </source>
</evidence>
<dbReference type="Pfam" id="PF02806">
    <property type="entry name" value="Alpha-amylase_C"/>
    <property type="match status" value="1"/>
</dbReference>
<accession>A0A857JDZ2</accession>
<feature type="active site" description="Nucleophile" evidence="7">
    <location>
        <position position="308"/>
    </location>
</feature>
<dbReference type="PANTHER" id="PTHR43651">
    <property type="entry name" value="1,4-ALPHA-GLUCAN-BRANCHING ENZYME"/>
    <property type="match status" value="1"/>
</dbReference>
<evidence type="ECO:0000256" key="4">
    <source>
        <dbReference type="ARBA" id="ARBA00012541"/>
    </source>
</evidence>
<dbReference type="InterPro" id="IPR017853">
    <property type="entry name" value="GH"/>
</dbReference>
<dbReference type="EMBL" id="CP047656">
    <property type="protein sequence ID" value="QHJ10249.1"/>
    <property type="molecule type" value="Genomic_DNA"/>
</dbReference>
<dbReference type="SUPFAM" id="SSF51445">
    <property type="entry name" value="(Trans)glycosidases"/>
    <property type="match status" value="1"/>
</dbReference>
<dbReference type="EC" id="2.4.1.18" evidence="4"/>
<dbReference type="InterPro" id="IPR013783">
    <property type="entry name" value="Ig-like_fold"/>
</dbReference>
<keyword evidence="10" id="KW-1185">Reference proteome</keyword>
<dbReference type="SUPFAM" id="SSF81296">
    <property type="entry name" value="E set domains"/>
    <property type="match status" value="1"/>
</dbReference>
<feature type="domain" description="Glycosyl hydrolase family 13 catalytic" evidence="8">
    <location>
        <begin position="142"/>
        <end position="507"/>
    </location>
</feature>
<dbReference type="CDD" id="cd02855">
    <property type="entry name" value="E_set_GBE_prok_N"/>
    <property type="match status" value="1"/>
</dbReference>
<dbReference type="GO" id="GO:0005978">
    <property type="term" value="P:glycogen biosynthetic process"/>
    <property type="evidence" value="ECO:0007669"/>
    <property type="project" value="InterPro"/>
</dbReference>
<feature type="active site" description="Proton donor" evidence="7">
    <location>
        <position position="352"/>
    </location>
</feature>
<dbReference type="InterPro" id="IPR044143">
    <property type="entry name" value="GlgB_N_E_set_prok"/>
</dbReference>
<keyword evidence="6" id="KW-0119">Carbohydrate metabolism</keyword>